<keyword evidence="1" id="KW-0812">Transmembrane</keyword>
<sequence length="84" mass="8965">METSALQVVVLLGAAVWGLTLLARRLGVPAPIVLLLGGVPLAFVPWLADVHLQPELVLLVFLPALLFPEAQDTSLSEIRNTRSG</sequence>
<dbReference type="EMBL" id="BOMN01000126">
    <property type="protein sequence ID" value="GIE25731.1"/>
    <property type="molecule type" value="Genomic_DNA"/>
</dbReference>
<gene>
    <name evidence="2" type="ORF">Ahu01nite_088330</name>
</gene>
<reference evidence="2 3" key="1">
    <citation type="submission" date="2021-01" db="EMBL/GenBank/DDBJ databases">
        <title>Whole genome shotgun sequence of Actinoplanes humidus NBRC 14915.</title>
        <authorList>
            <person name="Komaki H."/>
            <person name="Tamura T."/>
        </authorList>
    </citation>
    <scope>NUCLEOTIDE SEQUENCE [LARGE SCALE GENOMIC DNA]</scope>
    <source>
        <strain evidence="2 3">NBRC 14915</strain>
    </source>
</reference>
<feature type="transmembrane region" description="Helical" evidence="1">
    <location>
        <begin position="6"/>
        <end position="23"/>
    </location>
</feature>
<evidence type="ECO:0000256" key="1">
    <source>
        <dbReference type="SAM" id="Phobius"/>
    </source>
</evidence>
<keyword evidence="1" id="KW-1133">Transmembrane helix</keyword>
<evidence type="ECO:0008006" key="4">
    <source>
        <dbReference type="Google" id="ProtNLM"/>
    </source>
</evidence>
<keyword evidence="3" id="KW-1185">Reference proteome</keyword>
<keyword evidence="1" id="KW-0472">Membrane</keyword>
<feature type="transmembrane region" description="Helical" evidence="1">
    <location>
        <begin position="30"/>
        <end position="48"/>
    </location>
</feature>
<dbReference type="Proteomes" id="UP000603200">
    <property type="component" value="Unassembled WGS sequence"/>
</dbReference>
<accession>A0ABQ4A4G2</accession>
<comment type="caution">
    <text evidence="2">The sequence shown here is derived from an EMBL/GenBank/DDBJ whole genome shotgun (WGS) entry which is preliminary data.</text>
</comment>
<name>A0ABQ4A4G2_9ACTN</name>
<dbReference type="RefSeq" id="WP_203842656.1">
    <property type="nucleotide sequence ID" value="NZ_BAAATV010000027.1"/>
</dbReference>
<evidence type="ECO:0000313" key="2">
    <source>
        <dbReference type="EMBL" id="GIE25731.1"/>
    </source>
</evidence>
<protein>
    <recommendedName>
        <fullName evidence="4">Sodium/hydrogen exchanger family protein</fullName>
    </recommendedName>
</protein>
<organism evidence="2 3">
    <name type="scientific">Winogradskya humida</name>
    <dbReference type="NCBI Taxonomy" id="113566"/>
    <lineage>
        <taxon>Bacteria</taxon>
        <taxon>Bacillati</taxon>
        <taxon>Actinomycetota</taxon>
        <taxon>Actinomycetes</taxon>
        <taxon>Micromonosporales</taxon>
        <taxon>Micromonosporaceae</taxon>
        <taxon>Winogradskya</taxon>
    </lineage>
</organism>
<evidence type="ECO:0000313" key="3">
    <source>
        <dbReference type="Proteomes" id="UP000603200"/>
    </source>
</evidence>
<proteinExistence type="predicted"/>